<dbReference type="GO" id="GO:0005524">
    <property type="term" value="F:ATP binding"/>
    <property type="evidence" value="ECO:0007669"/>
    <property type="project" value="UniProtKB-KW"/>
</dbReference>
<evidence type="ECO:0000259" key="11">
    <source>
        <dbReference type="Pfam" id="PF06973"/>
    </source>
</evidence>
<comment type="cofactor">
    <cofactor evidence="2">
        <name>Mg(2+)</name>
        <dbReference type="ChEBI" id="CHEBI:18420"/>
    </cofactor>
</comment>
<organism evidence="12 13">
    <name type="scientific">Zestosphaera tikiterensis</name>
    <dbReference type="NCBI Taxonomy" id="1973259"/>
    <lineage>
        <taxon>Archaea</taxon>
        <taxon>Thermoproteota</taxon>
        <taxon>Thermoprotei</taxon>
        <taxon>Desulfurococcales</taxon>
        <taxon>Desulfurococcaceae</taxon>
        <taxon>Zestosphaera</taxon>
    </lineage>
</organism>
<evidence type="ECO:0000256" key="2">
    <source>
        <dbReference type="ARBA" id="ARBA00001946"/>
    </source>
</evidence>
<feature type="domain" description="IMP biosynthesis enzyme PurP C-terminal" evidence="11">
    <location>
        <begin position="179"/>
        <end position="368"/>
    </location>
</feature>
<dbReference type="PANTHER" id="PTHR38147">
    <property type="entry name" value="5-FORMAMINOIMIDAZOLE-4-CARBOXAMIDE-1-(BETA)-D-RIBOFURANOSYL 5'-MONOPHOSPHATE SYNTHETASE-RELATED"/>
    <property type="match status" value="1"/>
</dbReference>
<dbReference type="GO" id="GO:0006188">
    <property type="term" value="P:IMP biosynthetic process"/>
    <property type="evidence" value="ECO:0007669"/>
    <property type="project" value="InterPro"/>
</dbReference>
<reference evidence="12 13" key="1">
    <citation type="journal article" date="2018" name="Syst. Appl. Microbiol.">
        <title>A new symbiotic nanoarchaeote (Candidatus Nanoclepta minutus) and its host (Zestosphaera tikiterensis gen. nov., sp. nov.) from a New Zealand hot spring.</title>
        <authorList>
            <person name="St John E."/>
            <person name="Liu Y."/>
            <person name="Podar M."/>
            <person name="Stott M.B."/>
            <person name="Meneghin J."/>
            <person name="Chen Z."/>
            <person name="Lagutin K."/>
            <person name="Mitchell K."/>
            <person name="Reysenbach A.L."/>
        </authorList>
    </citation>
    <scope>NUCLEOTIDE SEQUENCE [LARGE SCALE GENOMIC DNA]</scope>
    <source>
        <strain evidence="12">NZ3</strain>
    </source>
</reference>
<evidence type="ECO:0000256" key="5">
    <source>
        <dbReference type="ARBA" id="ARBA00022741"/>
    </source>
</evidence>
<dbReference type="GO" id="GO:0016879">
    <property type="term" value="F:ligase activity, forming carbon-nitrogen bonds"/>
    <property type="evidence" value="ECO:0007669"/>
    <property type="project" value="InterPro"/>
</dbReference>
<evidence type="ECO:0000256" key="6">
    <source>
        <dbReference type="ARBA" id="ARBA00022755"/>
    </source>
</evidence>
<proteinExistence type="predicted"/>
<sequence>MSFKLNAEELLKGYDFRKVSIAAIASHSALDVFDGAKDEGFKTVAICQKGREKPYLRFKRVVDIPLILDSFADVIKDDVISKLRAENAVLIPNRSFSVYVGYDNIEFRFPIPIFGNRYLLRYEERVGSKNYYRLLDAANIRRPKVYGSPDDVDKPVIVKMPHARKRVERGFFIAVDRDDLRRKLNKLVADGVVRLEDLAKASIEELVLGAYFNVNYFNSVARGEVEIVSIDRRLQTNLDGFLKMPADVQLELKEVVDVEMIEIGHEMATIRESMLEKLFDVGDKFVEAAKALEPPGVIGPFTLQLVVTPDFDVVVFDVALRIGGGTNVYMGIGSQYSKLYFGKPLSMGRRVAMELRECMEAGCLNKLIS</sequence>
<keyword evidence="6" id="KW-0658">Purine biosynthesis</keyword>
<evidence type="ECO:0000259" key="10">
    <source>
        <dbReference type="Pfam" id="PF06849"/>
    </source>
</evidence>
<dbReference type="Gene3D" id="3.40.50.20">
    <property type="match status" value="1"/>
</dbReference>
<protein>
    <submittedName>
        <fullName evidence="12">5-formaminoimidazole-4-carboxamide-1-(Beta)-D-ribofuranosyl 5'-monophosphate synthetase</fullName>
    </submittedName>
</protein>
<evidence type="ECO:0000256" key="3">
    <source>
        <dbReference type="ARBA" id="ARBA00022598"/>
    </source>
</evidence>
<evidence type="ECO:0000313" key="13">
    <source>
        <dbReference type="Proteomes" id="UP000244093"/>
    </source>
</evidence>
<dbReference type="SUPFAM" id="SSF56059">
    <property type="entry name" value="Glutathione synthetase ATP-binding domain-like"/>
    <property type="match status" value="1"/>
</dbReference>
<gene>
    <name evidence="12" type="ORF">B7O98_01080</name>
</gene>
<evidence type="ECO:0000256" key="4">
    <source>
        <dbReference type="ARBA" id="ARBA00022723"/>
    </source>
</evidence>
<dbReference type="EMBL" id="NBVN01000001">
    <property type="protein sequence ID" value="PUA34035.1"/>
    <property type="molecule type" value="Genomic_DNA"/>
</dbReference>
<dbReference type="InterPro" id="IPR023656">
    <property type="entry name" value="IMP_biosynth_PurP"/>
</dbReference>
<feature type="domain" description="IMP biosynthesis enzyme PurP N-terminal" evidence="10">
    <location>
        <begin position="21"/>
        <end position="146"/>
    </location>
</feature>
<dbReference type="Gene3D" id="3.30.1490.20">
    <property type="entry name" value="ATP-grasp fold, A domain"/>
    <property type="match status" value="1"/>
</dbReference>
<keyword evidence="4" id="KW-0479">Metal-binding</keyword>
<evidence type="ECO:0000256" key="1">
    <source>
        <dbReference type="ARBA" id="ARBA00001936"/>
    </source>
</evidence>
<dbReference type="Gene3D" id="3.30.470.20">
    <property type="entry name" value="ATP-grasp fold, B domain"/>
    <property type="match status" value="1"/>
</dbReference>
<dbReference type="InterPro" id="IPR016185">
    <property type="entry name" value="PreATP-grasp_dom_sf"/>
</dbReference>
<keyword evidence="3" id="KW-0436">Ligase</keyword>
<dbReference type="AlphaFoldDB" id="A0A2R7Y931"/>
<keyword evidence="7" id="KW-0067">ATP-binding</keyword>
<keyword evidence="5" id="KW-0547">Nucleotide-binding</keyword>
<comment type="caution">
    <text evidence="12">The sequence shown here is derived from an EMBL/GenBank/DDBJ whole genome shotgun (WGS) entry which is preliminary data.</text>
</comment>
<dbReference type="PANTHER" id="PTHR38147:SF1">
    <property type="entry name" value="5-FORMAMINOIMIDAZOLE-4-CARBOXAMIDE-1-(BETA)-D-RIBOFURANOSYL 5'-MONOPHOSPHATE SYNTHETASE"/>
    <property type="match status" value="1"/>
</dbReference>
<dbReference type="GO" id="GO:0000287">
    <property type="term" value="F:magnesium ion binding"/>
    <property type="evidence" value="ECO:0007669"/>
    <property type="project" value="InterPro"/>
</dbReference>
<dbReference type="SUPFAM" id="SSF52440">
    <property type="entry name" value="PreATP-grasp domain"/>
    <property type="match status" value="1"/>
</dbReference>
<evidence type="ECO:0000256" key="8">
    <source>
        <dbReference type="ARBA" id="ARBA00022842"/>
    </source>
</evidence>
<dbReference type="InterPro" id="IPR010672">
    <property type="entry name" value="IMP_biosynth_PurP_N"/>
</dbReference>
<keyword evidence="8" id="KW-0460">Magnesium</keyword>
<comment type="cofactor">
    <cofactor evidence="1">
        <name>Mn(2+)</name>
        <dbReference type="ChEBI" id="CHEBI:29035"/>
    </cofactor>
</comment>
<evidence type="ECO:0000256" key="9">
    <source>
        <dbReference type="ARBA" id="ARBA00023211"/>
    </source>
</evidence>
<dbReference type="Pfam" id="PF06849">
    <property type="entry name" value="DUF1246"/>
    <property type="match status" value="1"/>
</dbReference>
<dbReference type="InterPro" id="IPR013815">
    <property type="entry name" value="ATP_grasp_subdomain_1"/>
</dbReference>
<evidence type="ECO:0000313" key="12">
    <source>
        <dbReference type="EMBL" id="PUA34035.1"/>
    </source>
</evidence>
<dbReference type="Proteomes" id="UP000244093">
    <property type="component" value="Unassembled WGS sequence"/>
</dbReference>
<keyword evidence="9" id="KW-0464">Manganese</keyword>
<accession>A0A2R7Y931</accession>
<evidence type="ECO:0000256" key="7">
    <source>
        <dbReference type="ARBA" id="ARBA00022840"/>
    </source>
</evidence>
<dbReference type="InterPro" id="IPR009720">
    <property type="entry name" value="IMP_biosynth_PurP_C"/>
</dbReference>
<dbReference type="Pfam" id="PF06973">
    <property type="entry name" value="DUF1297"/>
    <property type="match status" value="1"/>
</dbReference>
<dbReference type="PIRSF" id="PIRSF004602">
    <property type="entry name" value="ATPgrasp_PurP"/>
    <property type="match status" value="1"/>
</dbReference>
<name>A0A2R7Y931_9CREN</name>